<comment type="caution">
    <text evidence="2">The sequence shown here is derived from an EMBL/GenBank/DDBJ whole genome shotgun (WGS) entry which is preliminary data.</text>
</comment>
<keyword evidence="1" id="KW-0812">Transmembrane</keyword>
<dbReference type="RefSeq" id="WP_344031004.1">
    <property type="nucleotide sequence ID" value="NZ_BAAAOB010000001.1"/>
</dbReference>
<dbReference type="PANTHER" id="PTHR34853:SF1">
    <property type="entry name" value="LIPASE 5"/>
    <property type="match status" value="1"/>
</dbReference>
<reference evidence="2 3" key="1">
    <citation type="journal article" date="2019" name="Int. J. Syst. Evol. Microbiol.">
        <title>The Global Catalogue of Microorganisms (GCM) 10K type strain sequencing project: providing services to taxonomists for standard genome sequencing and annotation.</title>
        <authorList>
            <consortium name="The Broad Institute Genomics Platform"/>
            <consortium name="The Broad Institute Genome Sequencing Center for Infectious Disease"/>
            <person name="Wu L."/>
            <person name="Ma J."/>
        </authorList>
    </citation>
    <scope>NUCLEOTIDE SEQUENCE [LARGE SCALE GENOMIC DNA]</scope>
    <source>
        <strain evidence="2 3">JCM 14736</strain>
    </source>
</reference>
<dbReference type="Pfam" id="PF03583">
    <property type="entry name" value="LIP"/>
    <property type="match status" value="1"/>
</dbReference>
<dbReference type="PANTHER" id="PTHR34853">
    <property type="match status" value="1"/>
</dbReference>
<dbReference type="Gene3D" id="3.40.50.1820">
    <property type="entry name" value="alpha/beta hydrolase"/>
    <property type="match status" value="2"/>
</dbReference>
<gene>
    <name evidence="2" type="ORF">GCM10009768_14450</name>
</gene>
<evidence type="ECO:0000313" key="3">
    <source>
        <dbReference type="Proteomes" id="UP001500851"/>
    </source>
</evidence>
<organism evidence="2 3">
    <name type="scientific">Leucobacter iarius</name>
    <dbReference type="NCBI Taxonomy" id="333963"/>
    <lineage>
        <taxon>Bacteria</taxon>
        <taxon>Bacillati</taxon>
        <taxon>Actinomycetota</taxon>
        <taxon>Actinomycetes</taxon>
        <taxon>Micrococcales</taxon>
        <taxon>Microbacteriaceae</taxon>
        <taxon>Leucobacter</taxon>
    </lineage>
</organism>
<proteinExistence type="predicted"/>
<feature type="transmembrane region" description="Helical" evidence="1">
    <location>
        <begin position="203"/>
        <end position="227"/>
    </location>
</feature>
<dbReference type="InterPro" id="IPR029058">
    <property type="entry name" value="AB_hydrolase_fold"/>
</dbReference>
<feature type="transmembrane region" description="Helical" evidence="1">
    <location>
        <begin position="164"/>
        <end position="182"/>
    </location>
</feature>
<keyword evidence="3" id="KW-1185">Reference proteome</keyword>
<feature type="transmembrane region" description="Helical" evidence="1">
    <location>
        <begin position="107"/>
        <end position="127"/>
    </location>
</feature>
<feature type="transmembrane region" description="Helical" evidence="1">
    <location>
        <begin position="48"/>
        <end position="71"/>
    </location>
</feature>
<feature type="transmembrane region" description="Helical" evidence="1">
    <location>
        <begin position="139"/>
        <end position="158"/>
    </location>
</feature>
<dbReference type="Proteomes" id="UP001500851">
    <property type="component" value="Unassembled WGS sequence"/>
</dbReference>
<keyword evidence="1" id="KW-0472">Membrane</keyword>
<evidence type="ECO:0000313" key="2">
    <source>
        <dbReference type="EMBL" id="GAA1786654.1"/>
    </source>
</evidence>
<name>A0ABN2LH91_9MICO</name>
<feature type="transmembrane region" description="Helical" evidence="1">
    <location>
        <begin position="83"/>
        <end position="101"/>
    </location>
</feature>
<dbReference type="SUPFAM" id="SSF53474">
    <property type="entry name" value="alpha/beta-Hydrolases"/>
    <property type="match status" value="1"/>
</dbReference>
<sequence length="605" mass="63310">MTRRPGGPRRRSITRAFERIAPPVRVALGALTLTAGVALAFTDLDLFAFTRIAGIALAALGLGLIALEAGASASAAPRERRGPWRWLAPGALIAVGAGIAIRSDIGAPALAALIGLGLMVHGVLSAVQSFRTHESRRLAGLLSAGASIIIGFVSLTWPVLTLDFIRIGTAVWLAFVGLRLLFESAIRRWARRSGITWSPRLRVRHTLAAGGALALAVLLAMGSGWLLRSDKRPAPGNFYAAPANLPGEPGKLLRSEPLTEGVPQGARAWRILYTSTSGDGSPTLASGTVLAPLHPAAGDAPLLSIAHGTTGVSRPCAPSLSSSPFADGASTSLTSMVVQHGWVGVTSDYAGLGTEGQEAYLVGQDEARNVLDASRAARELGELQLSHRTVVWGHSQGGHGALWTAKIAAEYAPELTVVATAAMAPASDLYGLAELDKKDAAGKVISSYIAASWDTHYPELNLLAHLTPGSAPGVDRISQLCFTDRDAIAALLRGTQIPNQVFPDKLLSGELGALLRENSPEGPFDAPLLVAQGLADPLVRPQLQRGWVGDQCAAGVALDYRTYPGLGHMELVGPKSPLTPQLVQWTLDRWNGKQAPNNCASLPAG</sequence>
<accession>A0ABN2LH91</accession>
<dbReference type="EMBL" id="BAAAOB010000001">
    <property type="protein sequence ID" value="GAA1786654.1"/>
    <property type="molecule type" value="Genomic_DNA"/>
</dbReference>
<dbReference type="InterPro" id="IPR005152">
    <property type="entry name" value="Lipase_secreted"/>
</dbReference>
<protein>
    <recommendedName>
        <fullName evidence="4">Lipase</fullName>
    </recommendedName>
</protein>
<evidence type="ECO:0008006" key="4">
    <source>
        <dbReference type="Google" id="ProtNLM"/>
    </source>
</evidence>
<evidence type="ECO:0000256" key="1">
    <source>
        <dbReference type="SAM" id="Phobius"/>
    </source>
</evidence>
<feature type="transmembrane region" description="Helical" evidence="1">
    <location>
        <begin position="20"/>
        <end position="42"/>
    </location>
</feature>
<keyword evidence="1" id="KW-1133">Transmembrane helix</keyword>